<dbReference type="Gene3D" id="1.10.8.10">
    <property type="entry name" value="DNA helicase RuvA subunit, C-terminal domain"/>
    <property type="match status" value="1"/>
</dbReference>
<dbReference type="EMBL" id="CCAG010018734">
    <property type="status" value="NOT_ANNOTATED_CDS"/>
    <property type="molecule type" value="Genomic_DNA"/>
</dbReference>
<evidence type="ECO:0000313" key="1">
    <source>
        <dbReference type="EnsemblMetazoa" id="GMOY005438-PA"/>
    </source>
</evidence>
<dbReference type="PhylomeDB" id="A0A1B0FNH5"/>
<proteinExistence type="predicted"/>
<dbReference type="STRING" id="37546.A0A1B0FNH5"/>
<evidence type="ECO:0000313" key="2">
    <source>
        <dbReference type="Proteomes" id="UP000092444"/>
    </source>
</evidence>
<dbReference type="VEuPathDB" id="VectorBase:GMOY005438"/>
<reference evidence="1" key="1">
    <citation type="submission" date="2020-05" db="UniProtKB">
        <authorList>
            <consortium name="EnsemblMetazoa"/>
        </authorList>
    </citation>
    <scope>IDENTIFICATION</scope>
    <source>
        <strain evidence="1">Yale</strain>
    </source>
</reference>
<dbReference type="EnsemblMetazoa" id="GMOY005438-RA">
    <property type="protein sequence ID" value="GMOY005438-PA"/>
    <property type="gene ID" value="GMOY005438"/>
</dbReference>
<keyword evidence="2" id="KW-1185">Reference proteome</keyword>
<sequence>MLPANHNREFINVNDVTTTEIDTDKKDEKSANELMGESNVSVSADIANVSIISNSVIDTTTSTDITPTESLSEITYHADESINNAVKAMRNMGFSNEHSSLHHSKELKFLNFYFCTFCNWHALFLYIQNWHALFL</sequence>
<name>A0A1B0FNH5_GLOMM</name>
<protein>
    <submittedName>
        <fullName evidence="1">Uncharacterized protein</fullName>
    </submittedName>
</protein>
<dbReference type="AlphaFoldDB" id="A0A1B0FNH5"/>
<dbReference type="Proteomes" id="UP000092444">
    <property type="component" value="Unassembled WGS sequence"/>
</dbReference>
<accession>A0A1B0FNH5</accession>
<organism evidence="1 2">
    <name type="scientific">Glossina morsitans morsitans</name>
    <name type="common">Savannah tsetse fly</name>
    <dbReference type="NCBI Taxonomy" id="37546"/>
    <lineage>
        <taxon>Eukaryota</taxon>
        <taxon>Metazoa</taxon>
        <taxon>Ecdysozoa</taxon>
        <taxon>Arthropoda</taxon>
        <taxon>Hexapoda</taxon>
        <taxon>Insecta</taxon>
        <taxon>Pterygota</taxon>
        <taxon>Neoptera</taxon>
        <taxon>Endopterygota</taxon>
        <taxon>Diptera</taxon>
        <taxon>Brachycera</taxon>
        <taxon>Muscomorpha</taxon>
        <taxon>Hippoboscoidea</taxon>
        <taxon>Glossinidae</taxon>
        <taxon>Glossina</taxon>
    </lineage>
</organism>